<proteinExistence type="predicted"/>
<sequence length="100" mass="11365">MSSTQLPKFPIPDVRFSNVFYKALTKETEKQKLVNPNLKVVVKVLVRDVILMPFIQSILWTGFIISVRPSVKHLISVGKSFKSSVYNMIIGSDLTNKKQI</sequence>
<evidence type="ECO:0000313" key="1">
    <source>
        <dbReference type="EMBL" id="KAG0666956.1"/>
    </source>
</evidence>
<evidence type="ECO:0000313" key="2">
    <source>
        <dbReference type="Proteomes" id="UP000750334"/>
    </source>
</evidence>
<dbReference type="EMBL" id="PUHR01000101">
    <property type="protein sequence ID" value="KAG0666956.1"/>
    <property type="molecule type" value="Genomic_DNA"/>
</dbReference>
<dbReference type="Proteomes" id="UP000750334">
    <property type="component" value="Unassembled WGS sequence"/>
</dbReference>
<reference evidence="1 2" key="1">
    <citation type="submission" date="2020-11" db="EMBL/GenBank/DDBJ databases">
        <title>Kefir isolates.</title>
        <authorList>
            <person name="Marcisauskas S."/>
            <person name="Kim Y."/>
            <person name="Blasche S."/>
        </authorList>
    </citation>
    <scope>NUCLEOTIDE SEQUENCE [LARGE SCALE GENOMIC DNA]</scope>
    <source>
        <strain evidence="1 2">OG2</strain>
    </source>
</reference>
<keyword evidence="2" id="KW-1185">Reference proteome</keyword>
<comment type="caution">
    <text evidence="1">The sequence shown here is derived from an EMBL/GenBank/DDBJ whole genome shotgun (WGS) entry which is preliminary data.</text>
</comment>
<name>A0A9P7BAD5_MAUEX</name>
<dbReference type="OrthoDB" id="2430343at2759"/>
<protein>
    <submittedName>
        <fullName evidence="1">Uncharacterized protein</fullName>
    </submittedName>
</protein>
<gene>
    <name evidence="1" type="ORF">C6P45_000165</name>
</gene>
<organism evidence="1 2">
    <name type="scientific">Maudiozyma exigua</name>
    <name type="common">Yeast</name>
    <name type="synonym">Kazachstania exigua</name>
    <dbReference type="NCBI Taxonomy" id="34358"/>
    <lineage>
        <taxon>Eukaryota</taxon>
        <taxon>Fungi</taxon>
        <taxon>Dikarya</taxon>
        <taxon>Ascomycota</taxon>
        <taxon>Saccharomycotina</taxon>
        <taxon>Saccharomycetes</taxon>
        <taxon>Saccharomycetales</taxon>
        <taxon>Saccharomycetaceae</taxon>
        <taxon>Maudiozyma</taxon>
    </lineage>
</organism>
<dbReference type="AlphaFoldDB" id="A0A9P7BAD5"/>
<accession>A0A9P7BAD5</accession>